<gene>
    <name evidence="5" type="ORF">GCM10017668_66260</name>
</gene>
<dbReference type="SFLD" id="SFLDG01017">
    <property type="entry name" value="Polyprenyl_Transferase_Like"/>
    <property type="match status" value="1"/>
</dbReference>
<dbReference type="PROSITE" id="PS00723">
    <property type="entry name" value="POLYPRENYL_SYNTHASE_1"/>
    <property type="match status" value="1"/>
</dbReference>
<proteinExistence type="inferred from homology"/>
<dbReference type="GO" id="GO:0046872">
    <property type="term" value="F:metal ion binding"/>
    <property type="evidence" value="ECO:0007669"/>
    <property type="project" value="UniProtKB-KW"/>
</dbReference>
<dbReference type="Proteomes" id="UP000516373">
    <property type="component" value="Chromosome"/>
</dbReference>
<accession>A0A7G1NNE2</accession>
<dbReference type="InterPro" id="IPR008949">
    <property type="entry name" value="Isoprenoid_synthase_dom_sf"/>
</dbReference>
<dbReference type="KEGG" id="stui:GCM10017668_66260"/>
<dbReference type="SFLD" id="SFLDS00005">
    <property type="entry name" value="Isoprenoid_Synthase_Type_I"/>
    <property type="match status" value="1"/>
</dbReference>
<feature type="region of interest" description="Disordered" evidence="4">
    <location>
        <begin position="1"/>
        <end position="69"/>
    </location>
</feature>
<dbReference type="GO" id="GO:0008299">
    <property type="term" value="P:isoprenoid biosynthetic process"/>
    <property type="evidence" value="ECO:0007669"/>
    <property type="project" value="InterPro"/>
</dbReference>
<keyword evidence="1" id="KW-0479">Metal-binding</keyword>
<evidence type="ECO:0000313" key="6">
    <source>
        <dbReference type="Proteomes" id="UP000516373"/>
    </source>
</evidence>
<dbReference type="AlphaFoldDB" id="A0A7G1NNE2"/>
<protein>
    <submittedName>
        <fullName evidence="5">Dimethylallyltransferase</fullName>
    </submittedName>
</protein>
<evidence type="ECO:0000256" key="4">
    <source>
        <dbReference type="SAM" id="MobiDB-lite"/>
    </source>
</evidence>
<reference evidence="5 6" key="1">
    <citation type="journal article" date="2014" name="Int. J. Syst. Evol. Microbiol.">
        <title>Complete genome sequence of Corynebacterium casei LMG S-19264T (=DSM 44701T), isolated from a smear-ripened cheese.</title>
        <authorList>
            <consortium name="US DOE Joint Genome Institute (JGI-PGF)"/>
            <person name="Walter F."/>
            <person name="Albersmeier A."/>
            <person name="Kalinowski J."/>
            <person name="Ruckert C."/>
        </authorList>
    </citation>
    <scope>NUCLEOTIDE SEQUENCE [LARGE SCALE GENOMIC DNA]</scope>
    <source>
        <strain evidence="5 6">JCM 4255</strain>
    </source>
</reference>
<dbReference type="PROSITE" id="PS00444">
    <property type="entry name" value="POLYPRENYL_SYNTHASE_2"/>
    <property type="match status" value="1"/>
</dbReference>
<feature type="compositionally biased region" description="Low complexity" evidence="4">
    <location>
        <begin position="1"/>
        <end position="25"/>
    </location>
</feature>
<dbReference type="PANTHER" id="PTHR12001:SF71">
    <property type="entry name" value="(2E,6E)-FARNESYL DIPHOSPHATE SYNTHASE"/>
    <property type="match status" value="1"/>
</dbReference>
<evidence type="ECO:0000256" key="2">
    <source>
        <dbReference type="ARBA" id="ARBA00022842"/>
    </source>
</evidence>
<dbReference type="InterPro" id="IPR033749">
    <property type="entry name" value="Polyprenyl_synt_CS"/>
</dbReference>
<name>A0A7G1NNE2_9ACTN</name>
<dbReference type="Gene3D" id="1.10.600.10">
    <property type="entry name" value="Farnesyl Diphosphate Synthase"/>
    <property type="match status" value="1"/>
</dbReference>
<dbReference type="EMBL" id="AP023439">
    <property type="protein sequence ID" value="BCL24783.1"/>
    <property type="molecule type" value="Genomic_DNA"/>
</dbReference>
<evidence type="ECO:0000313" key="5">
    <source>
        <dbReference type="EMBL" id="BCL24783.1"/>
    </source>
</evidence>
<dbReference type="CDD" id="cd00685">
    <property type="entry name" value="Trans_IPPS_HT"/>
    <property type="match status" value="1"/>
</dbReference>
<organism evidence="5 6">
    <name type="scientific">Streptomyces tuirus</name>
    <dbReference type="NCBI Taxonomy" id="68278"/>
    <lineage>
        <taxon>Bacteria</taxon>
        <taxon>Bacillati</taxon>
        <taxon>Actinomycetota</taxon>
        <taxon>Actinomycetes</taxon>
        <taxon>Kitasatosporales</taxon>
        <taxon>Streptomycetaceae</taxon>
        <taxon>Streptomyces</taxon>
    </lineage>
</organism>
<sequence length="421" mass="42692">MTAPPTTVDTARRAATTASPPATGGPRRRDAAHEASDAARPAPQDAAREAPRTPRPTGQGEPHARTAGTLTAGARASGAGVSGARASAAGDVPRVLERCRALVRPALEEAVGRLHPWVGEMAAYSFGWCEAGGAPAVASGGKGVRQALAVLGAEAAGAPERAGVAAAVAVELVHTFSLLHDDIMDGDGERRGRPTVWKAYGTGPAVLAGDALFALAVETLAAEPGGARAVRTLSVALGDLVRGQADDLLFADRPWTGPERVRPDAYRAMAEHKTGALLGCAAALGAVLGGAGPGTVAALDRAGRHLGVAFQIVDDVLGIWGDPRVTGKPVHGDLRERKKTFPVLVALGSPMGGRIAGLLEAGDAPETAAALIEEAGGRSAALAEARRHITAVETALADVPSTAGAADELRSLLGYLVRRDV</sequence>
<dbReference type="SUPFAM" id="SSF48576">
    <property type="entry name" value="Terpenoid synthases"/>
    <property type="match status" value="1"/>
</dbReference>
<dbReference type="PANTHER" id="PTHR12001">
    <property type="entry name" value="GERANYLGERANYL PYROPHOSPHATE SYNTHASE"/>
    <property type="match status" value="1"/>
</dbReference>
<dbReference type="Pfam" id="PF00348">
    <property type="entry name" value="polyprenyl_synt"/>
    <property type="match status" value="1"/>
</dbReference>
<keyword evidence="2" id="KW-0460">Magnesium</keyword>
<evidence type="ECO:0000256" key="1">
    <source>
        <dbReference type="ARBA" id="ARBA00022723"/>
    </source>
</evidence>
<evidence type="ECO:0000256" key="3">
    <source>
        <dbReference type="RuleBase" id="RU004466"/>
    </source>
</evidence>
<keyword evidence="3 5" id="KW-0808">Transferase</keyword>
<comment type="similarity">
    <text evidence="3">Belongs to the FPP/GGPP synthase family.</text>
</comment>
<dbReference type="GO" id="GO:0004659">
    <property type="term" value="F:prenyltransferase activity"/>
    <property type="evidence" value="ECO:0007669"/>
    <property type="project" value="InterPro"/>
</dbReference>
<feature type="compositionally biased region" description="Basic and acidic residues" evidence="4">
    <location>
        <begin position="27"/>
        <end position="37"/>
    </location>
</feature>
<dbReference type="InterPro" id="IPR000092">
    <property type="entry name" value="Polyprenyl_synt"/>
</dbReference>